<feature type="coiled-coil region" evidence="4">
    <location>
        <begin position="781"/>
        <end position="934"/>
    </location>
</feature>
<dbReference type="InterPro" id="IPR013320">
    <property type="entry name" value="ConA-like_dom_sf"/>
</dbReference>
<keyword evidence="9" id="KW-1185">Reference proteome</keyword>
<evidence type="ECO:0000259" key="7">
    <source>
        <dbReference type="PROSITE" id="PS50897"/>
    </source>
</evidence>
<dbReference type="SMART" id="SM00449">
    <property type="entry name" value="SPRY"/>
    <property type="match status" value="1"/>
</dbReference>
<dbReference type="Proteomes" id="UP000253729">
    <property type="component" value="Unassembled WGS sequence"/>
</dbReference>
<dbReference type="InterPro" id="IPR050618">
    <property type="entry name" value="Ubq-SigPath_Reg"/>
</dbReference>
<dbReference type="Pfam" id="PF00622">
    <property type="entry name" value="SPRY"/>
    <property type="match status" value="1"/>
</dbReference>
<feature type="region of interest" description="Disordered" evidence="5">
    <location>
        <begin position="84"/>
        <end position="107"/>
    </location>
</feature>
<dbReference type="InterPro" id="IPR024964">
    <property type="entry name" value="CTLH/CRA"/>
</dbReference>
<feature type="compositionally biased region" description="Polar residues" evidence="5">
    <location>
        <begin position="1149"/>
        <end position="1165"/>
    </location>
</feature>
<feature type="region of interest" description="Disordered" evidence="5">
    <location>
        <begin position="1"/>
        <end position="43"/>
    </location>
</feature>
<organism evidence="8 9">
    <name type="scientific">Aspergillus welwitschiae</name>
    <dbReference type="NCBI Taxonomy" id="1341132"/>
    <lineage>
        <taxon>Eukaryota</taxon>
        <taxon>Fungi</taxon>
        <taxon>Dikarya</taxon>
        <taxon>Ascomycota</taxon>
        <taxon>Pezizomycotina</taxon>
        <taxon>Eurotiomycetes</taxon>
        <taxon>Eurotiomycetidae</taxon>
        <taxon>Eurotiales</taxon>
        <taxon>Aspergillaceae</taxon>
        <taxon>Aspergillus</taxon>
        <taxon>Aspergillus subgen. Circumdati</taxon>
    </lineage>
</organism>
<dbReference type="InterPro" id="IPR013144">
    <property type="entry name" value="CRA_dom"/>
</dbReference>
<feature type="domain" description="CTLH" evidence="7">
    <location>
        <begin position="501"/>
        <end position="558"/>
    </location>
</feature>
<feature type="region of interest" description="Disordered" evidence="5">
    <location>
        <begin position="187"/>
        <end position="215"/>
    </location>
</feature>
<dbReference type="InterPro" id="IPR003877">
    <property type="entry name" value="SPRY_dom"/>
</dbReference>
<evidence type="ECO:0000256" key="2">
    <source>
        <dbReference type="ARBA" id="ARBA00017917"/>
    </source>
</evidence>
<comment type="function">
    <text evidence="1">Involved in the proteasome-dependent degradation of fructose-1,6-bisphosphatase.</text>
</comment>
<dbReference type="InterPro" id="IPR006595">
    <property type="entry name" value="CTLH_C"/>
</dbReference>
<dbReference type="GeneID" id="38137191"/>
<dbReference type="STRING" id="1341132.A0A3F3Q9C2"/>
<dbReference type="InterPro" id="IPR006594">
    <property type="entry name" value="LisH"/>
</dbReference>
<feature type="region of interest" description="Disordered" evidence="5">
    <location>
        <begin position="1337"/>
        <end position="1454"/>
    </location>
</feature>
<evidence type="ECO:0000256" key="4">
    <source>
        <dbReference type="SAM" id="Coils"/>
    </source>
</evidence>
<dbReference type="InterPro" id="IPR001870">
    <property type="entry name" value="B30.2/SPRY"/>
</dbReference>
<reference evidence="8 9" key="1">
    <citation type="submission" date="2018-07" db="EMBL/GenBank/DDBJ databases">
        <title>The genomes of Aspergillus section Nigri reveals drivers in fungal speciation.</title>
        <authorList>
            <consortium name="DOE Joint Genome Institute"/>
            <person name="Vesth T.C."/>
            <person name="Nybo J."/>
            <person name="Theobald S."/>
            <person name="Brandl J."/>
            <person name="Frisvad J.C."/>
            <person name="Nielsen K.F."/>
            <person name="Lyhne E.K."/>
            <person name="Kogle M.E."/>
            <person name="Kuo A."/>
            <person name="Riley R."/>
            <person name="Clum A."/>
            <person name="Nolan M."/>
            <person name="Lipzen A."/>
            <person name="Salamov A."/>
            <person name="Henrissat B."/>
            <person name="Wiebenga A."/>
            <person name="De vries R.P."/>
            <person name="Grigoriev I.V."/>
            <person name="Mortensen U.H."/>
            <person name="Andersen M.R."/>
            <person name="Baker S.E."/>
        </authorList>
    </citation>
    <scope>NUCLEOTIDE SEQUENCE [LARGE SCALE GENOMIC DNA]</scope>
    <source>
        <strain evidence="8 9">CBS 139.54b</strain>
    </source>
</reference>
<evidence type="ECO:0000256" key="1">
    <source>
        <dbReference type="ARBA" id="ARBA00002343"/>
    </source>
</evidence>
<feature type="region of interest" description="Disordered" evidence="5">
    <location>
        <begin position="1010"/>
        <end position="1037"/>
    </location>
</feature>
<feature type="compositionally biased region" description="Low complexity" evidence="5">
    <location>
        <begin position="1126"/>
        <end position="1137"/>
    </location>
</feature>
<gene>
    <name evidence="8" type="ORF">BDQ94DRAFT_157918</name>
</gene>
<dbReference type="PROSITE" id="PS50896">
    <property type="entry name" value="LISH"/>
    <property type="match status" value="1"/>
</dbReference>
<feature type="domain" description="B30.2/SPRY" evidence="6">
    <location>
        <begin position="223"/>
        <end position="415"/>
    </location>
</feature>
<dbReference type="PROSITE" id="PS50188">
    <property type="entry name" value="B302_SPRY"/>
    <property type="match status" value="1"/>
</dbReference>
<dbReference type="Gene3D" id="2.60.120.920">
    <property type="match status" value="1"/>
</dbReference>
<keyword evidence="4" id="KW-0175">Coiled coil</keyword>
<evidence type="ECO:0000256" key="3">
    <source>
        <dbReference type="ARBA" id="ARBA00018741"/>
    </source>
</evidence>
<name>A0A3F3Q9C2_9EURO</name>
<dbReference type="EMBL" id="KZ852039">
    <property type="protein sequence ID" value="RDH35725.1"/>
    <property type="molecule type" value="Genomic_DNA"/>
</dbReference>
<dbReference type="PANTHER" id="PTHR12864">
    <property type="entry name" value="RAN BINDING PROTEIN 9-RELATED"/>
    <property type="match status" value="1"/>
</dbReference>
<dbReference type="Pfam" id="PF10607">
    <property type="entry name" value="CTLH"/>
    <property type="match status" value="1"/>
</dbReference>
<proteinExistence type="predicted"/>
<feature type="region of interest" description="Disordered" evidence="5">
    <location>
        <begin position="1064"/>
        <end position="1137"/>
    </location>
</feature>
<feature type="compositionally biased region" description="Low complexity" evidence="5">
    <location>
        <begin position="1443"/>
        <end position="1454"/>
    </location>
</feature>
<dbReference type="SUPFAM" id="SSF49899">
    <property type="entry name" value="Concanavalin A-like lectins/glucanases"/>
    <property type="match status" value="1"/>
</dbReference>
<evidence type="ECO:0000259" key="6">
    <source>
        <dbReference type="PROSITE" id="PS50188"/>
    </source>
</evidence>
<dbReference type="RefSeq" id="XP_026628747.1">
    <property type="nucleotide sequence ID" value="XM_026768835.1"/>
</dbReference>
<feature type="coiled-coil region" evidence="4">
    <location>
        <begin position="978"/>
        <end position="1005"/>
    </location>
</feature>
<evidence type="ECO:0000256" key="5">
    <source>
        <dbReference type="SAM" id="MobiDB-lite"/>
    </source>
</evidence>
<feature type="compositionally biased region" description="Polar residues" evidence="5">
    <location>
        <begin position="1093"/>
        <end position="1109"/>
    </location>
</feature>
<protein>
    <recommendedName>
        <fullName evidence="3">Protein FYV10</fullName>
    </recommendedName>
    <alternativeName>
        <fullName evidence="2">Protein fyv10</fullName>
    </alternativeName>
</protein>
<feature type="region of interest" description="Disordered" evidence="5">
    <location>
        <begin position="1146"/>
        <end position="1165"/>
    </location>
</feature>
<evidence type="ECO:0000313" key="9">
    <source>
        <dbReference type="Proteomes" id="UP000253729"/>
    </source>
</evidence>
<accession>A0A3F3Q9C2</accession>
<feature type="compositionally biased region" description="Low complexity" evidence="5">
    <location>
        <begin position="197"/>
        <end position="211"/>
    </location>
</feature>
<feature type="compositionally biased region" description="Low complexity" evidence="5">
    <location>
        <begin position="1384"/>
        <end position="1408"/>
    </location>
</feature>
<feature type="compositionally biased region" description="Low complexity" evidence="5">
    <location>
        <begin position="15"/>
        <end position="43"/>
    </location>
</feature>
<dbReference type="SMART" id="SM00757">
    <property type="entry name" value="CRA"/>
    <property type="match status" value="1"/>
</dbReference>
<dbReference type="PROSITE" id="PS50897">
    <property type="entry name" value="CTLH"/>
    <property type="match status" value="1"/>
</dbReference>
<dbReference type="CDD" id="cd12909">
    <property type="entry name" value="SPRY_RanBP9_10"/>
    <property type="match status" value="1"/>
</dbReference>
<sequence length="1472" mass="161482">MTDASFPPSGGAPRAAALTTSTIPTSTTTASSTAAATTSSTPSTYNYYSNVPSISSIPRRSSYASVLSGTAALSPPTFSNHPFSPFSPSHSTSTASYPPPPPFSPEARLLRPSAAVDAEMQMNSSWRSSPGDSLPPYSRKFANLARFDPCYHNPGAFADSAAPSFTPSYLLNSRYVSRLDAARRAKHAAQRDGAIPSTTSNTLSTSSSQASLPRIAPSHRGMTYDIIEREPPSDDDHLLPLPSRWSDDDKFTGLELGNGGLEVRYTGPVNKHEHEAAAVRADNPMPPQCGIYYFEITILSKPKEGMIGIGFSSRKASVERLPGWEQESWAYHGDDGKSFFGESQGQGRQYGPTFGANDTVGCGVNFSTGCAFFTKNGVFLGNAFRELRNLKVYPSVGMKKQPPVHLVVNFGQQPFMFDIDDMVKKEKSLIHSEIALTSTANLQPPLDESGLLQELVAQFLAHDGYVETARAFAEEVAAESTALENGRQAPLKKYEVEEDVEAINRQKIRAAILEGDIDKALKYTNAYYANVLQTYPQIHFKLRCRKFLEMMRRCNEPSPSPSKRGKSSNGLSDSSAVFDQEMELDEQLQEGDGYEADGMDMEETESTARSNELLTEAVQYGQQLFLDYPPEERGGDRKMLDDIFSLVAYPDARRSVHGHYLDPAGRIAVAEELNSAILAVSLGKSSSAALERLYQQTEVLVNEISEEGGAGAFINVPANHLPCIPSHAATSSSSVSPRCCCGRDNCAFLLHNHVALEGLEKDLATAARLGQALLHRHESYMAEAEEDRHRLLVSIENLEREKREVQAENARIIEENRGLLEQLDGLNKAVAESDSHSKSLETRLESTEAELRKLTHSAARAADLEAQLAQMEAEQSKLQESLQSAQEDSKSAVQRWRQAECTLRDLHDQVDRIEKQAREERDRHAELVQRMERRRTVERELDGAAGRLKGAAAAQELGRNRGGATVVSRFVRDILQDNANLQMGIMELREMLESSNQEVENLRDQVLSHQPLAPEDQEIRPSTTLSQELESKESRRVSQEFHIHHHYHSPTIKKERGSLFRRNKKRRSLGSATVLHSVAGTPLTQRANHRSKPSTSSASTILSQTSVSIPPTVPHRWSLQSPASESMASSPQSAYQPSSIFDRVDRGFESSQPTSPDSTVFSSPLRSGRFKKAQVDAAYRSLDGEGVSVPGIDDDLVHDYFQRRSSAEYAGRAAMQSVIPEEREDGRSTQYAESARAASPAVQEGLFSTPYRGPRRSASHESLFSVAGMDIHTPSRRPSRLSDLHSSAVPVRIPRRIMSSRADLFPTPPIISPSIVTAGSELAMITDQSPQTLLASVAGSRSHTPVENDPEDTTTASFRKLSLGRRVGGWVRGHWGTAPTSSNEPNAETSATTSASASNTPSRRPSSAGSTSRKSRHHRPQLAPPLRFRYPGVNQKGPILGFRPPSRSRVPVSVHAEQVDEGLLRESLADCQ</sequence>
<dbReference type="SMART" id="SM00668">
    <property type="entry name" value="CTLH"/>
    <property type="match status" value="1"/>
</dbReference>
<feature type="compositionally biased region" description="Low complexity" evidence="5">
    <location>
        <begin position="84"/>
        <end position="96"/>
    </location>
</feature>
<dbReference type="InterPro" id="IPR035782">
    <property type="entry name" value="SPRY_RanBP9/10"/>
</dbReference>
<dbReference type="InterPro" id="IPR043136">
    <property type="entry name" value="B30.2/SPRY_sf"/>
</dbReference>
<evidence type="ECO:0000313" key="8">
    <source>
        <dbReference type="EMBL" id="RDH35725.1"/>
    </source>
</evidence>